<dbReference type="eggNOG" id="ENOG50302A8">
    <property type="taxonomic scope" value="Bacteria"/>
</dbReference>
<reference evidence="2 3" key="1">
    <citation type="journal article" date="2013" name="Genome Announc.">
        <title>Genome Sequence of Staphylococcus massiliensis Strain S46, Isolated from the Surface of Healthy Human Skin.</title>
        <authorList>
            <person name="Srivastav R."/>
            <person name="Singh A."/>
            <person name="Jangir P.K."/>
            <person name="Kumari C."/>
            <person name="Muduli S."/>
            <person name="Sharma R."/>
        </authorList>
    </citation>
    <scope>NUCLEOTIDE SEQUENCE [LARGE SCALE GENOMIC DNA]</scope>
    <source>
        <strain evidence="2 3">S46</strain>
    </source>
</reference>
<dbReference type="AlphaFoldDB" id="K9ASJ6"/>
<dbReference type="EMBL" id="AMSQ01000005">
    <property type="protein sequence ID" value="EKU49041.1"/>
    <property type="molecule type" value="Genomic_DNA"/>
</dbReference>
<keyword evidence="1" id="KW-0812">Transmembrane</keyword>
<accession>K9ASJ6</accession>
<comment type="caution">
    <text evidence="2">The sequence shown here is derived from an EMBL/GenBank/DDBJ whole genome shotgun (WGS) entry which is preliminary data.</text>
</comment>
<evidence type="ECO:0000313" key="2">
    <source>
        <dbReference type="EMBL" id="EKU49041.1"/>
    </source>
</evidence>
<evidence type="ECO:0000256" key="1">
    <source>
        <dbReference type="SAM" id="Phobius"/>
    </source>
</evidence>
<gene>
    <name evidence="2" type="ORF">C273_04530</name>
</gene>
<dbReference type="RefSeq" id="WP_009382932.1">
    <property type="nucleotide sequence ID" value="NZ_AMSQ01000005.1"/>
</dbReference>
<feature type="transmembrane region" description="Helical" evidence="1">
    <location>
        <begin position="176"/>
        <end position="197"/>
    </location>
</feature>
<sequence>MKSNVQPHHNFDAAFDQEIHRGRYGKKRRSWMSMILSLLSLILMVVAGFSMFKDHLFKLNVLGKKINLESLQSLANNVHQQLNIDINHAEQYVQFLVYGIYAFLIACLLSIILHIITLIFNRTAIKIINLFLTLITVIIPVALIFISKEAAKRISDGISQFYITVKPEEVIVPDDAIFNAIILTGSSLILLLVNLFFRNKPPIYKRK</sequence>
<keyword evidence="3" id="KW-1185">Reference proteome</keyword>
<organism evidence="2 3">
    <name type="scientific">Staphylococcus massiliensis S46</name>
    <dbReference type="NCBI Taxonomy" id="1229783"/>
    <lineage>
        <taxon>Bacteria</taxon>
        <taxon>Bacillati</taxon>
        <taxon>Bacillota</taxon>
        <taxon>Bacilli</taxon>
        <taxon>Bacillales</taxon>
        <taxon>Staphylococcaceae</taxon>
        <taxon>Staphylococcus</taxon>
    </lineage>
</organism>
<protein>
    <submittedName>
        <fullName evidence="2">Uncharacterized protein</fullName>
    </submittedName>
</protein>
<dbReference type="PATRIC" id="fig|1229783.3.peg.913"/>
<keyword evidence="1" id="KW-0472">Membrane</keyword>
<feature type="transmembrane region" description="Helical" evidence="1">
    <location>
        <begin position="31"/>
        <end position="52"/>
    </location>
</feature>
<feature type="transmembrane region" description="Helical" evidence="1">
    <location>
        <begin position="127"/>
        <end position="146"/>
    </location>
</feature>
<keyword evidence="1" id="KW-1133">Transmembrane helix</keyword>
<dbReference type="Proteomes" id="UP000009885">
    <property type="component" value="Unassembled WGS sequence"/>
</dbReference>
<dbReference type="STRING" id="1229783.C273_04530"/>
<name>K9ASJ6_9STAP</name>
<evidence type="ECO:0000313" key="3">
    <source>
        <dbReference type="Proteomes" id="UP000009885"/>
    </source>
</evidence>
<proteinExistence type="predicted"/>
<feature type="transmembrane region" description="Helical" evidence="1">
    <location>
        <begin position="95"/>
        <end position="120"/>
    </location>
</feature>
<dbReference type="OrthoDB" id="2413874at2"/>